<feature type="binding site" evidence="9">
    <location>
        <position position="130"/>
    </location>
    <ligand>
        <name>Mn(2+)</name>
        <dbReference type="ChEBI" id="CHEBI:29035"/>
        <label>1</label>
    </ligand>
</feature>
<evidence type="ECO:0000256" key="11">
    <source>
        <dbReference type="RuleBase" id="RU361159"/>
    </source>
</evidence>
<dbReference type="Gene3D" id="3.40.800.10">
    <property type="entry name" value="Ureohydrolase domain"/>
    <property type="match status" value="1"/>
</dbReference>
<comment type="pathway">
    <text evidence="1">Nitrogen metabolism; urea cycle; L-ornithine and urea from L-arginine: step 1/1.</text>
</comment>
<keyword evidence="7 9" id="KW-0464">Manganese</keyword>
<evidence type="ECO:0000256" key="6">
    <source>
        <dbReference type="ARBA" id="ARBA00022801"/>
    </source>
</evidence>
<dbReference type="InterPro" id="IPR023696">
    <property type="entry name" value="Ureohydrolase_dom_sf"/>
</dbReference>
<reference evidence="13" key="1">
    <citation type="submission" date="2017-02" db="EMBL/GenBank/DDBJ databases">
        <authorList>
            <person name="Varghese N."/>
            <person name="Submissions S."/>
        </authorList>
    </citation>
    <scope>NUCLEOTIDE SEQUENCE [LARGE SCALE GENOMIC DNA]</scope>
    <source>
        <strain evidence="13">DSM 22385</strain>
    </source>
</reference>
<evidence type="ECO:0000256" key="10">
    <source>
        <dbReference type="PROSITE-ProRule" id="PRU00742"/>
    </source>
</evidence>
<dbReference type="GO" id="GO:0005829">
    <property type="term" value="C:cytosol"/>
    <property type="evidence" value="ECO:0007669"/>
    <property type="project" value="TreeGrafter"/>
</dbReference>
<feature type="binding site" evidence="9">
    <location>
        <position position="249"/>
    </location>
    <ligand>
        <name>Mn(2+)</name>
        <dbReference type="ChEBI" id="CHEBI:29035"/>
        <label>1</label>
    </ligand>
</feature>
<feature type="binding site" evidence="9">
    <location>
        <position position="128"/>
    </location>
    <ligand>
        <name>Mn(2+)</name>
        <dbReference type="ChEBI" id="CHEBI:29035"/>
        <label>1</label>
    </ligand>
</feature>
<evidence type="ECO:0000256" key="9">
    <source>
        <dbReference type="PIRSR" id="PIRSR036979-1"/>
    </source>
</evidence>
<feature type="binding site" evidence="9">
    <location>
        <position position="247"/>
    </location>
    <ligand>
        <name>Mn(2+)</name>
        <dbReference type="ChEBI" id="CHEBI:29035"/>
        <label>1</label>
    </ligand>
</feature>
<evidence type="ECO:0000256" key="4">
    <source>
        <dbReference type="ARBA" id="ARBA00022503"/>
    </source>
</evidence>
<gene>
    <name evidence="12" type="ORF">SAMN05661099_1272</name>
</gene>
<organism evidence="12 13">
    <name type="scientific">Daejeonella lutea</name>
    <dbReference type="NCBI Taxonomy" id="572036"/>
    <lineage>
        <taxon>Bacteria</taxon>
        <taxon>Pseudomonadati</taxon>
        <taxon>Bacteroidota</taxon>
        <taxon>Sphingobacteriia</taxon>
        <taxon>Sphingobacteriales</taxon>
        <taxon>Sphingobacteriaceae</taxon>
        <taxon>Daejeonella</taxon>
    </lineage>
</organism>
<evidence type="ECO:0000256" key="8">
    <source>
        <dbReference type="NCBIfam" id="TIGR01229"/>
    </source>
</evidence>
<dbReference type="EMBL" id="FUYR01000001">
    <property type="protein sequence ID" value="SKB42044.1"/>
    <property type="molecule type" value="Genomic_DNA"/>
</dbReference>
<dbReference type="SUPFAM" id="SSF52768">
    <property type="entry name" value="Arginase/deacetylase"/>
    <property type="match status" value="1"/>
</dbReference>
<dbReference type="GO" id="GO:0030145">
    <property type="term" value="F:manganese ion binding"/>
    <property type="evidence" value="ECO:0007669"/>
    <property type="project" value="TreeGrafter"/>
</dbReference>
<dbReference type="PANTHER" id="PTHR43782">
    <property type="entry name" value="ARGINASE"/>
    <property type="match status" value="1"/>
</dbReference>
<evidence type="ECO:0000256" key="3">
    <source>
        <dbReference type="ARBA" id="ARBA00018123"/>
    </source>
</evidence>
<dbReference type="AlphaFoldDB" id="A0A1T5B463"/>
<dbReference type="Proteomes" id="UP000189981">
    <property type="component" value="Unassembled WGS sequence"/>
</dbReference>
<evidence type="ECO:0000256" key="2">
    <source>
        <dbReference type="ARBA" id="ARBA00012168"/>
    </source>
</evidence>
<dbReference type="CDD" id="cd09989">
    <property type="entry name" value="Arginase"/>
    <property type="match status" value="1"/>
</dbReference>
<evidence type="ECO:0000256" key="1">
    <source>
        <dbReference type="ARBA" id="ARBA00005098"/>
    </source>
</evidence>
<dbReference type="PIRSF" id="PIRSF036979">
    <property type="entry name" value="Arginase"/>
    <property type="match status" value="1"/>
</dbReference>
<accession>A0A1T5B463</accession>
<keyword evidence="5 9" id="KW-0479">Metal-binding</keyword>
<dbReference type="PANTHER" id="PTHR43782:SF3">
    <property type="entry name" value="ARGINASE"/>
    <property type="match status" value="1"/>
</dbReference>
<name>A0A1T5B463_9SPHI</name>
<feature type="binding site" evidence="9">
    <location>
        <position position="132"/>
    </location>
    <ligand>
        <name>Mn(2+)</name>
        <dbReference type="ChEBI" id="CHEBI:29035"/>
        <label>1</label>
    </ligand>
</feature>
<dbReference type="PROSITE" id="PS51409">
    <property type="entry name" value="ARGINASE_2"/>
    <property type="match status" value="1"/>
</dbReference>
<dbReference type="InterPro" id="IPR006035">
    <property type="entry name" value="Ureohydrolase"/>
</dbReference>
<evidence type="ECO:0000256" key="5">
    <source>
        <dbReference type="ARBA" id="ARBA00022723"/>
    </source>
</evidence>
<keyword evidence="13" id="KW-1185">Reference proteome</keyword>
<keyword evidence="6 11" id="KW-0378">Hydrolase</keyword>
<dbReference type="InterPro" id="IPR014033">
    <property type="entry name" value="Arginase"/>
</dbReference>
<evidence type="ECO:0000313" key="12">
    <source>
        <dbReference type="EMBL" id="SKB42044.1"/>
    </source>
</evidence>
<comment type="similarity">
    <text evidence="10 11">Belongs to the arginase family.</text>
</comment>
<evidence type="ECO:0000313" key="13">
    <source>
        <dbReference type="Proteomes" id="UP000189981"/>
    </source>
</evidence>
<feature type="binding site" evidence="9">
    <location>
        <position position="103"/>
    </location>
    <ligand>
        <name>Mn(2+)</name>
        <dbReference type="ChEBI" id="CHEBI:29035"/>
        <label>1</label>
    </ligand>
</feature>
<protein>
    <recommendedName>
        <fullName evidence="3 8">Arginase</fullName>
        <ecNumber evidence="2 8">3.5.3.1</ecNumber>
    </recommendedName>
</protein>
<dbReference type="EC" id="3.5.3.1" evidence="2 8"/>
<dbReference type="STRING" id="572036.SAMN05661099_1272"/>
<keyword evidence="4 11" id="KW-0056">Arginine metabolism</keyword>
<dbReference type="PRINTS" id="PR00116">
    <property type="entry name" value="ARGINASE"/>
</dbReference>
<dbReference type="GO" id="GO:0006525">
    <property type="term" value="P:arginine metabolic process"/>
    <property type="evidence" value="ECO:0007669"/>
    <property type="project" value="UniProtKB-KW"/>
</dbReference>
<proteinExistence type="inferred from homology"/>
<comment type="catalytic activity">
    <reaction evidence="11">
        <text>L-arginine + H2O = urea + L-ornithine</text>
        <dbReference type="Rhea" id="RHEA:20569"/>
        <dbReference type="ChEBI" id="CHEBI:15377"/>
        <dbReference type="ChEBI" id="CHEBI:16199"/>
        <dbReference type="ChEBI" id="CHEBI:32682"/>
        <dbReference type="ChEBI" id="CHEBI:46911"/>
        <dbReference type="EC" id="3.5.3.1"/>
    </reaction>
</comment>
<dbReference type="Pfam" id="PF00491">
    <property type="entry name" value="Arginase"/>
    <property type="match status" value="1"/>
</dbReference>
<evidence type="ECO:0000256" key="7">
    <source>
        <dbReference type="ARBA" id="ARBA00023211"/>
    </source>
</evidence>
<comment type="cofactor">
    <cofactor evidence="9 11">
        <name>Mn(2+)</name>
        <dbReference type="ChEBI" id="CHEBI:29035"/>
    </cofactor>
    <text evidence="9 11">Binds 2 manganese ions per subunit.</text>
</comment>
<dbReference type="GO" id="GO:0004053">
    <property type="term" value="F:arginase activity"/>
    <property type="evidence" value="ECO:0007669"/>
    <property type="project" value="UniProtKB-UniRule"/>
</dbReference>
<sequence>MLSQQIMRELRIIEVKSEIGAGTRGSSLGSDAIKIAALDFGSRFFKQHKLTEIPNENHLLLESSGNAHAKRISGVLTMTERISDEVCKTLQNKEFPVVLSGDHSCSAGTVSGIRKAFPKLKVGVIWVDAHSDIHSPYTTPSGNMHGMPIAVLLDEDNLDCRVNTPDQETLNYWYQLKNIGNIAPKITYSDLVYIALRDFEKEEKYLLDKNKVKIFPISAIRKDGVEKIADATLKYLDHCDLIYVSFDVDSLDPSHLKGTGTPVPGGMTKKEAEELVVRLVSDKKVCCFEIAEVNPTLDKDNLMSENAFEILRHASDTILTV</sequence>
<dbReference type="NCBIfam" id="TIGR01229">
    <property type="entry name" value="rocF_arginase"/>
    <property type="match status" value="1"/>
</dbReference>
<dbReference type="RefSeq" id="WP_245803469.1">
    <property type="nucleotide sequence ID" value="NZ_FUYR01000001.1"/>
</dbReference>